<comment type="caution">
    <text evidence="1">The sequence shown here is derived from an EMBL/GenBank/DDBJ whole genome shotgun (WGS) entry which is preliminary data.</text>
</comment>
<organism evidence="1 2">
    <name type="scientific">Aspergillus granulosus</name>
    <dbReference type="NCBI Taxonomy" id="176169"/>
    <lineage>
        <taxon>Eukaryota</taxon>
        <taxon>Fungi</taxon>
        <taxon>Dikarya</taxon>
        <taxon>Ascomycota</taxon>
        <taxon>Pezizomycotina</taxon>
        <taxon>Eurotiomycetes</taxon>
        <taxon>Eurotiomycetidae</taxon>
        <taxon>Eurotiales</taxon>
        <taxon>Aspergillaceae</taxon>
        <taxon>Aspergillus</taxon>
        <taxon>Aspergillus subgen. Nidulantes</taxon>
    </lineage>
</organism>
<accession>A0ABR4H6U4</accession>
<dbReference type="Proteomes" id="UP001610334">
    <property type="component" value="Unassembled WGS sequence"/>
</dbReference>
<dbReference type="EMBL" id="JBFXLT010000061">
    <property type="protein sequence ID" value="KAL2811188.1"/>
    <property type="molecule type" value="Genomic_DNA"/>
</dbReference>
<evidence type="ECO:0000313" key="1">
    <source>
        <dbReference type="EMBL" id="KAL2811188.1"/>
    </source>
</evidence>
<reference evidence="1 2" key="1">
    <citation type="submission" date="2024-07" db="EMBL/GenBank/DDBJ databases">
        <title>Section-level genome sequencing and comparative genomics of Aspergillus sections Usti and Cavernicolus.</title>
        <authorList>
            <consortium name="Lawrence Berkeley National Laboratory"/>
            <person name="Nybo J.L."/>
            <person name="Vesth T.C."/>
            <person name="Theobald S."/>
            <person name="Frisvad J.C."/>
            <person name="Larsen T.O."/>
            <person name="Kjaerboelling I."/>
            <person name="Rothschild-Mancinelli K."/>
            <person name="Lyhne E.K."/>
            <person name="Kogle M.E."/>
            <person name="Barry K."/>
            <person name="Clum A."/>
            <person name="Na H."/>
            <person name="Ledsgaard L."/>
            <person name="Lin J."/>
            <person name="Lipzen A."/>
            <person name="Kuo A."/>
            <person name="Riley R."/>
            <person name="Mondo S."/>
            <person name="Labutti K."/>
            <person name="Haridas S."/>
            <person name="Pangalinan J."/>
            <person name="Salamov A.A."/>
            <person name="Simmons B.A."/>
            <person name="Magnuson J.K."/>
            <person name="Chen J."/>
            <person name="Drula E."/>
            <person name="Henrissat B."/>
            <person name="Wiebenga A."/>
            <person name="Lubbers R.J."/>
            <person name="Gomes A.C."/>
            <person name="Makela M.R."/>
            <person name="Stajich J."/>
            <person name="Grigoriev I.V."/>
            <person name="Mortensen U.H."/>
            <person name="De Vries R.P."/>
            <person name="Baker S.E."/>
            <person name="Andersen M.R."/>
        </authorList>
    </citation>
    <scope>NUCLEOTIDE SEQUENCE [LARGE SCALE GENOMIC DNA]</scope>
    <source>
        <strain evidence="1 2">CBS 588.65</strain>
    </source>
</reference>
<protein>
    <submittedName>
        <fullName evidence="1">Uncharacterized protein</fullName>
    </submittedName>
</protein>
<proteinExistence type="predicted"/>
<sequence length="128" mass="14174">MVSIATAWSDSYNLFLDTLCSLLLSTSLSRILTQGICDECNKAFPFAMGVFCVPFVGVSGELICCFRGHIGGSIDDSNSYIACISPHFFRLYFLEAVCFLFCMTLTNMDQGGYDQAGLRMSNVCYLDY</sequence>
<evidence type="ECO:0000313" key="2">
    <source>
        <dbReference type="Proteomes" id="UP001610334"/>
    </source>
</evidence>
<gene>
    <name evidence="1" type="ORF">BJX63DRAFT_287682</name>
</gene>
<name>A0ABR4H6U4_9EURO</name>
<keyword evidence="2" id="KW-1185">Reference proteome</keyword>